<comment type="caution">
    <text evidence="1">The sequence shown here is derived from an EMBL/GenBank/DDBJ whole genome shotgun (WGS) entry which is preliminary data.</text>
</comment>
<dbReference type="Proteomes" id="UP000004935">
    <property type="component" value="Unassembled WGS sequence"/>
</dbReference>
<reference evidence="1" key="1">
    <citation type="submission" date="2007-11" db="EMBL/GenBank/DDBJ databases">
        <authorList>
            <person name="Fulton L."/>
            <person name="Clifton S."/>
            <person name="Fulton B."/>
            <person name="Xu J."/>
            <person name="Minx P."/>
            <person name="Pepin K.H."/>
            <person name="Johnson M."/>
            <person name="Thiruvilangam P."/>
            <person name="Bhonagiri V."/>
            <person name="Nash W.E."/>
            <person name="Mardis E.R."/>
            <person name="Wilson R.K."/>
        </authorList>
    </citation>
    <scope>NUCLEOTIDE SEQUENCE [LARGE SCALE GENOMIC DNA]</scope>
    <source>
        <strain evidence="1">DSM 14662</strain>
    </source>
</reference>
<dbReference type="EMBL" id="ABAX03000010">
    <property type="protein sequence ID" value="EDR98426.1"/>
    <property type="molecule type" value="Genomic_DNA"/>
</dbReference>
<name>B0MBJ2_ANACD</name>
<evidence type="ECO:0000313" key="1">
    <source>
        <dbReference type="EMBL" id="EDR98426.1"/>
    </source>
</evidence>
<dbReference type="STRING" id="411490.ANACAC_01013"/>
<evidence type="ECO:0000313" key="2">
    <source>
        <dbReference type="Proteomes" id="UP000004935"/>
    </source>
</evidence>
<reference evidence="1" key="2">
    <citation type="submission" date="2013-11" db="EMBL/GenBank/DDBJ databases">
        <title>Draft genome sequence of Anaerostipes caccae (DSM 14662).</title>
        <authorList>
            <person name="Sudarsanam P."/>
            <person name="Ley R."/>
            <person name="Guruge J."/>
            <person name="Turnbaugh P.J."/>
            <person name="Mahowald M."/>
            <person name="Liep D."/>
            <person name="Gordon J."/>
        </authorList>
    </citation>
    <scope>NUCLEOTIDE SEQUENCE</scope>
    <source>
        <strain evidence="1">DSM 14662</strain>
    </source>
</reference>
<dbReference type="AlphaFoldDB" id="B0MBJ2"/>
<protein>
    <submittedName>
        <fullName evidence="1">Uncharacterized protein</fullName>
    </submittedName>
</protein>
<dbReference type="HOGENOM" id="CLU_3228762_0_0_9"/>
<keyword evidence="2" id="KW-1185">Reference proteome</keyword>
<gene>
    <name evidence="1" type="ORF">ANACAC_01013</name>
</gene>
<organism evidence="1 2">
    <name type="scientific">Anaerostipes caccae (strain DSM 14662 / CCUG 47493 / JCM 13470 / NCIMB 13811 / L1-92)</name>
    <dbReference type="NCBI Taxonomy" id="411490"/>
    <lineage>
        <taxon>Bacteria</taxon>
        <taxon>Bacillati</taxon>
        <taxon>Bacillota</taxon>
        <taxon>Clostridia</taxon>
        <taxon>Lachnospirales</taxon>
        <taxon>Lachnospiraceae</taxon>
        <taxon>Anaerostipes</taxon>
    </lineage>
</organism>
<proteinExistence type="predicted"/>
<sequence length="43" mass="4902">MYSPRSVFYFTGKVAELSCEIKKSPKSCNTGLQGFNKLKFTHK</sequence>
<accession>B0MBJ2</accession>